<dbReference type="PANTHER" id="PTHR39341">
    <property type="entry name" value="BSL7085 PROTEIN"/>
    <property type="match status" value="1"/>
</dbReference>
<proteinExistence type="predicted"/>
<dbReference type="InterPro" id="IPR023883">
    <property type="entry name" value="CHP03980_redox-disulphide"/>
</dbReference>
<comment type="caution">
    <text evidence="2">The sequence shown here is derived from an EMBL/GenBank/DDBJ whole genome shotgun (WGS) entry which is preliminary data.</text>
</comment>
<dbReference type="InterPro" id="IPR038062">
    <property type="entry name" value="ScdA-like_N_sf"/>
</dbReference>
<evidence type="ECO:0000259" key="1">
    <source>
        <dbReference type="Pfam" id="PF08984"/>
    </source>
</evidence>
<gene>
    <name evidence="2" type="ORF">LKD42_09485</name>
</gene>
<dbReference type="Gene3D" id="1.10.3910.10">
    <property type="entry name" value="SP0561-like"/>
    <property type="match status" value="1"/>
</dbReference>
<organism evidence="2 3">
    <name type="scientific">Hominisplanchenecus faecis</name>
    <dbReference type="NCBI Taxonomy" id="2885351"/>
    <lineage>
        <taxon>Bacteria</taxon>
        <taxon>Bacillati</taxon>
        <taxon>Bacillota</taxon>
        <taxon>Clostridia</taxon>
        <taxon>Lachnospirales</taxon>
        <taxon>Lachnospiraceae</taxon>
        <taxon>Hominisplanchenecus</taxon>
    </lineage>
</organism>
<dbReference type="PANTHER" id="PTHR39341:SF1">
    <property type="entry name" value="DUF1858 DOMAIN-CONTAINING PROTEIN"/>
    <property type="match status" value="1"/>
</dbReference>
<dbReference type="Proteomes" id="UP001299235">
    <property type="component" value="Unassembled WGS sequence"/>
</dbReference>
<keyword evidence="3" id="KW-1185">Reference proteome</keyword>
<dbReference type="Pfam" id="PF08984">
    <property type="entry name" value="DUF1858"/>
    <property type="match status" value="1"/>
</dbReference>
<evidence type="ECO:0000313" key="2">
    <source>
        <dbReference type="EMBL" id="MCC2149485.1"/>
    </source>
</evidence>
<reference evidence="2 3" key="1">
    <citation type="submission" date="2021-10" db="EMBL/GenBank/DDBJ databases">
        <title>Anaerobic single-cell dispensing facilitates the cultivation of human gut bacteria.</title>
        <authorList>
            <person name="Afrizal A."/>
        </authorList>
    </citation>
    <scope>NUCLEOTIDE SEQUENCE [LARGE SCALE GENOMIC DNA]</scope>
    <source>
        <strain evidence="2 3">CLA-AA-H246</strain>
    </source>
</reference>
<evidence type="ECO:0000313" key="3">
    <source>
        <dbReference type="Proteomes" id="UP001299235"/>
    </source>
</evidence>
<name>A0ABS8EWB3_9FIRM</name>
<feature type="domain" description="DUF1858" evidence="1">
    <location>
        <begin position="4"/>
        <end position="57"/>
    </location>
</feature>
<accession>A0ABS8EWB3</accession>
<dbReference type="NCBIfam" id="TIGR03980">
    <property type="entry name" value="prismane_assoc"/>
    <property type="match status" value="1"/>
</dbReference>
<dbReference type="RefSeq" id="WP_022118282.1">
    <property type="nucleotide sequence ID" value="NZ_JAJEQE010000031.1"/>
</dbReference>
<dbReference type="InterPro" id="IPR015077">
    <property type="entry name" value="DUF1858"/>
</dbReference>
<dbReference type="SUPFAM" id="SSF140683">
    <property type="entry name" value="SP0561-like"/>
    <property type="match status" value="1"/>
</dbReference>
<dbReference type="EMBL" id="JAJEQE010000031">
    <property type="protein sequence ID" value="MCC2149485.1"/>
    <property type="molecule type" value="Genomic_DNA"/>
</dbReference>
<protein>
    <submittedName>
        <fullName evidence="2">DUF1858 domain-containing protein</fullName>
    </submittedName>
</protein>
<sequence length="69" mass="7395">MQKITKDMIIGDILRMDPEMAGVLVAGGMHCIGCPSAQMETIEEAALVHGIEPDLLVARVNAFVESKQA</sequence>